<evidence type="ECO:0000313" key="2">
    <source>
        <dbReference type="EMBL" id="CAH1112028.1"/>
    </source>
</evidence>
<feature type="compositionally biased region" description="Basic residues" evidence="1">
    <location>
        <begin position="125"/>
        <end position="136"/>
    </location>
</feature>
<dbReference type="OrthoDB" id="6426920at2759"/>
<feature type="region of interest" description="Disordered" evidence="1">
    <location>
        <begin position="582"/>
        <end position="610"/>
    </location>
</feature>
<feature type="compositionally biased region" description="Basic and acidic residues" evidence="1">
    <location>
        <begin position="540"/>
        <end position="553"/>
    </location>
</feature>
<gene>
    <name evidence="2" type="ORF">PSYICH_LOCUS11740</name>
</gene>
<evidence type="ECO:0000256" key="1">
    <source>
        <dbReference type="SAM" id="MobiDB-lite"/>
    </source>
</evidence>
<protein>
    <submittedName>
        <fullName evidence="2">Uncharacterized protein</fullName>
    </submittedName>
</protein>
<feature type="compositionally biased region" description="Basic and acidic residues" evidence="1">
    <location>
        <begin position="413"/>
        <end position="423"/>
    </location>
</feature>
<dbReference type="EMBL" id="OV651818">
    <property type="protein sequence ID" value="CAH1112028.1"/>
    <property type="molecule type" value="Genomic_DNA"/>
</dbReference>
<feature type="compositionally biased region" description="Polar residues" evidence="1">
    <location>
        <begin position="873"/>
        <end position="898"/>
    </location>
</feature>
<feature type="compositionally biased region" description="Polar residues" evidence="1">
    <location>
        <begin position="519"/>
        <end position="535"/>
    </location>
</feature>
<accession>A0A9P0GK14</accession>
<dbReference type="AlphaFoldDB" id="A0A9P0GK14"/>
<feature type="compositionally biased region" description="Basic and acidic residues" evidence="1">
    <location>
        <begin position="460"/>
        <end position="469"/>
    </location>
</feature>
<feature type="region of interest" description="Disordered" evidence="1">
    <location>
        <begin position="309"/>
        <end position="329"/>
    </location>
</feature>
<feature type="compositionally biased region" description="Polar residues" evidence="1">
    <location>
        <begin position="480"/>
        <end position="489"/>
    </location>
</feature>
<feature type="compositionally biased region" description="Basic residues" evidence="1">
    <location>
        <begin position="377"/>
        <end position="387"/>
    </location>
</feature>
<dbReference type="Proteomes" id="UP001153636">
    <property type="component" value="Chromosome 6"/>
</dbReference>
<keyword evidence="3" id="KW-1185">Reference proteome</keyword>
<feature type="region of interest" description="Disordered" evidence="1">
    <location>
        <begin position="86"/>
        <end position="146"/>
    </location>
</feature>
<feature type="region of interest" description="Disordered" evidence="1">
    <location>
        <begin position="873"/>
        <end position="902"/>
    </location>
</feature>
<feature type="region of interest" description="Disordered" evidence="1">
    <location>
        <begin position="1"/>
        <end position="49"/>
    </location>
</feature>
<proteinExistence type="predicted"/>
<reference evidence="2" key="1">
    <citation type="submission" date="2022-01" db="EMBL/GenBank/DDBJ databases">
        <authorList>
            <person name="King R."/>
        </authorList>
    </citation>
    <scope>NUCLEOTIDE SEQUENCE</scope>
</reference>
<name>A0A9P0GK14_9CUCU</name>
<organism evidence="2 3">
    <name type="scientific">Psylliodes chrysocephalus</name>
    <dbReference type="NCBI Taxonomy" id="3402493"/>
    <lineage>
        <taxon>Eukaryota</taxon>
        <taxon>Metazoa</taxon>
        <taxon>Ecdysozoa</taxon>
        <taxon>Arthropoda</taxon>
        <taxon>Hexapoda</taxon>
        <taxon>Insecta</taxon>
        <taxon>Pterygota</taxon>
        <taxon>Neoptera</taxon>
        <taxon>Endopterygota</taxon>
        <taxon>Coleoptera</taxon>
        <taxon>Polyphaga</taxon>
        <taxon>Cucujiformia</taxon>
        <taxon>Chrysomeloidea</taxon>
        <taxon>Chrysomelidae</taxon>
        <taxon>Galerucinae</taxon>
        <taxon>Alticini</taxon>
        <taxon>Psylliodes</taxon>
    </lineage>
</organism>
<feature type="compositionally biased region" description="Basic and acidic residues" evidence="1">
    <location>
        <begin position="13"/>
        <end position="40"/>
    </location>
</feature>
<feature type="region of interest" description="Disordered" evidence="1">
    <location>
        <begin position="364"/>
        <end position="561"/>
    </location>
</feature>
<feature type="compositionally biased region" description="Basic residues" evidence="1">
    <location>
        <begin position="500"/>
        <end position="510"/>
    </location>
</feature>
<sequence>MAPSPENDNAPKAPDKSDKNKSEKPATSDTSKENDKDEKTLSNLNDGELKALLDEAINYKNPKDREGKSKLFKDLLNQAEETERIARATSAGGSEVARHYNTSAARRHRGRHGSATDGGGGGHHGGGRHHGRHRKPSSISENMMHGGSLDNLAKEELFLESAHYLVNNKMKTVSARQREGGSLPCDVNSSVITAHDYQFLEEAKRSKAMKDKEYTAIDIESSLESQRLLDHDSLAENYQESQEITFVPRYTSKATLQISATPADDAIPLDLDSVAEKKPYDVELLSTKLLHSKYNVYIPNYRSTIDEKKVDENGNLHQNPNQKTKKKKIQTDKNVVVLTAESVEGHRSDIINDVDKLFEYVMGDKDDNTGGRPTKSNIHKSKQLHKQHASEDSGRGGSSYSSAGKKQRAHSSKGKESRSEMKKSNSLGEIPTAKLDEFAFVASNEEDRESKVVLRGNKSQSDRPKERRSWGNVEPPPFQILSSNASTENLEAAENWVVSKTKKKSKKRRNSVSSSGRRQMSTAESQAAKQHSNRAPSPDFRGKSVPHSEKSDSSDVESVHSLPIEGINVPISYADIAKNAEKAKEKKTSPEKIEKVPKKDKSPKLETDSNFKKDKSISILTSNNNNLNHVKSPPDLHSVKNFPAMPTDVSPKSVSPPDVNDTRSFPAIPVEIYNLKSPPIDAHIQSPNFPIISPHNETTTNLKQFPPDVNDTKSFPAMPTDGPATKGFFSLPVDVNNVKSFPAITSNNNKGLTVEKTNVRNASISSGRARTVSPGNKAISAKNSVLNNNINDNVNTVAVSQNYVCNDIQNDLSIIHSNEKESIQLNAQKMPPNIPDVQSIEKMHFMNCHSQEYPPVLAATAPRYVAPTHPLLTSKTVSESTQTPPTDNVTSPPISNKNKQADCDMGDQTMIGGGAEGEGIVGEEEERPPPVVILSGIGNKEVTGLVFGFDVNEQLLHDDICEDFVARFVAPQGYTQASHNHDKIVNFIGSTWEAIINQSNGKVQYYMEEES</sequence>
<evidence type="ECO:0000313" key="3">
    <source>
        <dbReference type="Proteomes" id="UP001153636"/>
    </source>
</evidence>